<evidence type="ECO:0000256" key="5">
    <source>
        <dbReference type="SAM" id="MobiDB-lite"/>
    </source>
</evidence>
<sequence length="553" mass="61575">MGGSTSQRLIGSSCSDDCVDLSHSFHSLGLKEEDGFITICQESDSQSNNGIASSSSPTSKEDDTNHPQFKKPSSTLSISQENIWENHSSINGGDALVSDMYSGSESSMGPLNYLNHYDLDYELNNFPGNFSGQAANRNSCYERPSGLSDLASPYPGMGDCGLNYDPELDYPVGSLVNYNEFNTTGSNGYYSGNGCRLSNGMASSIGLLNQQGGYCDDLICEFFLQRSDVSMLARCENGSKFLQSLLQKGNPVINNTILNGVFEFLFELLTDEYGRYVFQRLIEKCDYSQLQLVVLKITLQNALLIEAAFTRNGSQSIQKLIKQVKKLDLAKQVTSALSTRSFELMTRSIGRHVIQQCFILLDSQTNEVLFEAVIERCVELAMDPVGCISLNECINSITGQQRRLLLDRISLESVCLSFDPSGNYVVQHILGLDNSELNDKICFRLRGRYARLSLIKHGSHVVEKCLQFSPLAIVYLVEDIKKEKGMLEKIARDQFGNYVIQTALKISKRESFSELHEFLVKNLQQHLPNLEKTKAGTNVARLIREQTSSKSKF</sequence>
<keyword evidence="2" id="KW-0810">Translation regulation</keyword>
<evidence type="ECO:0000256" key="4">
    <source>
        <dbReference type="PROSITE-ProRule" id="PRU00317"/>
    </source>
</evidence>
<protein>
    <recommendedName>
        <fullName evidence="6">PUM-HD domain-containing protein</fullName>
    </recommendedName>
</protein>
<evidence type="ECO:0000313" key="7">
    <source>
        <dbReference type="EMBL" id="THG15211.1"/>
    </source>
</evidence>
<name>A0A4S4EFL1_CAMSN</name>
<evidence type="ECO:0000313" key="8">
    <source>
        <dbReference type="Proteomes" id="UP000306102"/>
    </source>
</evidence>
<feature type="repeat" description="Pumilio" evidence="4">
    <location>
        <begin position="260"/>
        <end position="295"/>
    </location>
</feature>
<dbReference type="SMART" id="SM00025">
    <property type="entry name" value="Pumilio"/>
    <property type="match status" value="7"/>
</dbReference>
<dbReference type="Pfam" id="PF00806">
    <property type="entry name" value="PUF"/>
    <property type="match status" value="1"/>
</dbReference>
<dbReference type="InterPro" id="IPR016024">
    <property type="entry name" value="ARM-type_fold"/>
</dbReference>
<dbReference type="PANTHER" id="PTHR12537:SF137">
    <property type="entry name" value="PUMILIO HOMOLOG 16-RELATED"/>
    <property type="match status" value="1"/>
</dbReference>
<feature type="compositionally biased region" description="Low complexity" evidence="5">
    <location>
        <begin position="43"/>
        <end position="58"/>
    </location>
</feature>
<feature type="repeat" description="Pumilio" evidence="4">
    <location>
        <begin position="479"/>
        <end position="517"/>
    </location>
</feature>
<keyword evidence="8" id="KW-1185">Reference proteome</keyword>
<dbReference type="InterPro" id="IPR011989">
    <property type="entry name" value="ARM-like"/>
</dbReference>
<keyword evidence="3" id="KW-0694">RNA-binding</keyword>
<evidence type="ECO:0000256" key="3">
    <source>
        <dbReference type="ARBA" id="ARBA00022884"/>
    </source>
</evidence>
<feature type="region of interest" description="Disordered" evidence="5">
    <location>
        <begin position="42"/>
        <end position="77"/>
    </location>
</feature>
<gene>
    <name evidence="7" type="ORF">TEA_019284</name>
</gene>
<dbReference type="GO" id="GO:0005737">
    <property type="term" value="C:cytoplasm"/>
    <property type="evidence" value="ECO:0007669"/>
    <property type="project" value="TreeGrafter"/>
</dbReference>
<dbReference type="GO" id="GO:0003729">
    <property type="term" value="F:mRNA binding"/>
    <property type="evidence" value="ECO:0007669"/>
    <property type="project" value="TreeGrafter"/>
</dbReference>
<dbReference type="PANTHER" id="PTHR12537">
    <property type="entry name" value="RNA BINDING PROTEIN PUMILIO-RELATED"/>
    <property type="match status" value="1"/>
</dbReference>
<dbReference type="InterPro" id="IPR001313">
    <property type="entry name" value="Pumilio_RNA-bd_rpt"/>
</dbReference>
<comment type="caution">
    <text evidence="7">The sequence shown here is derived from an EMBL/GenBank/DDBJ whole genome shotgun (WGS) entry which is preliminary data.</text>
</comment>
<dbReference type="GO" id="GO:0006417">
    <property type="term" value="P:regulation of translation"/>
    <property type="evidence" value="ECO:0007669"/>
    <property type="project" value="UniProtKB-KW"/>
</dbReference>
<organism evidence="7 8">
    <name type="scientific">Camellia sinensis var. sinensis</name>
    <name type="common">China tea</name>
    <dbReference type="NCBI Taxonomy" id="542762"/>
    <lineage>
        <taxon>Eukaryota</taxon>
        <taxon>Viridiplantae</taxon>
        <taxon>Streptophyta</taxon>
        <taxon>Embryophyta</taxon>
        <taxon>Tracheophyta</taxon>
        <taxon>Spermatophyta</taxon>
        <taxon>Magnoliopsida</taxon>
        <taxon>eudicotyledons</taxon>
        <taxon>Gunneridae</taxon>
        <taxon>Pentapetalae</taxon>
        <taxon>asterids</taxon>
        <taxon>Ericales</taxon>
        <taxon>Theaceae</taxon>
        <taxon>Camellia</taxon>
    </lineage>
</organism>
<keyword evidence="1" id="KW-0677">Repeat</keyword>
<dbReference type="PROSITE" id="PS50302">
    <property type="entry name" value="PUM"/>
    <property type="match status" value="2"/>
</dbReference>
<feature type="domain" description="PUM-HD" evidence="6">
    <location>
        <begin position="196"/>
        <end position="547"/>
    </location>
</feature>
<dbReference type="Proteomes" id="UP000306102">
    <property type="component" value="Unassembled WGS sequence"/>
</dbReference>
<evidence type="ECO:0000256" key="1">
    <source>
        <dbReference type="ARBA" id="ARBA00022737"/>
    </source>
</evidence>
<evidence type="ECO:0000256" key="2">
    <source>
        <dbReference type="ARBA" id="ARBA00022845"/>
    </source>
</evidence>
<dbReference type="Pfam" id="PF22493">
    <property type="entry name" value="PUF_NOP9"/>
    <property type="match status" value="1"/>
</dbReference>
<dbReference type="InterPro" id="IPR033133">
    <property type="entry name" value="PUM-HD"/>
</dbReference>
<dbReference type="SUPFAM" id="SSF48371">
    <property type="entry name" value="ARM repeat"/>
    <property type="match status" value="1"/>
</dbReference>
<accession>A0A4S4EFL1</accession>
<dbReference type="PROSITE" id="PS50303">
    <property type="entry name" value="PUM_HD"/>
    <property type="match status" value="1"/>
</dbReference>
<dbReference type="Gene3D" id="1.25.10.10">
    <property type="entry name" value="Leucine-rich Repeat Variant"/>
    <property type="match status" value="1"/>
</dbReference>
<proteinExistence type="predicted"/>
<dbReference type="EMBL" id="SDRB02004871">
    <property type="protein sequence ID" value="THG15211.1"/>
    <property type="molecule type" value="Genomic_DNA"/>
</dbReference>
<reference evidence="7 8" key="1">
    <citation type="journal article" date="2018" name="Proc. Natl. Acad. Sci. U.S.A.">
        <title>Draft genome sequence of Camellia sinensis var. sinensis provides insights into the evolution of the tea genome and tea quality.</title>
        <authorList>
            <person name="Wei C."/>
            <person name="Yang H."/>
            <person name="Wang S."/>
            <person name="Zhao J."/>
            <person name="Liu C."/>
            <person name="Gao L."/>
            <person name="Xia E."/>
            <person name="Lu Y."/>
            <person name="Tai Y."/>
            <person name="She G."/>
            <person name="Sun J."/>
            <person name="Cao H."/>
            <person name="Tong W."/>
            <person name="Gao Q."/>
            <person name="Li Y."/>
            <person name="Deng W."/>
            <person name="Jiang X."/>
            <person name="Wang W."/>
            <person name="Chen Q."/>
            <person name="Zhang S."/>
            <person name="Li H."/>
            <person name="Wu J."/>
            <person name="Wang P."/>
            <person name="Li P."/>
            <person name="Shi C."/>
            <person name="Zheng F."/>
            <person name="Jian J."/>
            <person name="Huang B."/>
            <person name="Shan D."/>
            <person name="Shi M."/>
            <person name="Fang C."/>
            <person name="Yue Y."/>
            <person name="Li F."/>
            <person name="Li D."/>
            <person name="Wei S."/>
            <person name="Han B."/>
            <person name="Jiang C."/>
            <person name="Yin Y."/>
            <person name="Xia T."/>
            <person name="Zhang Z."/>
            <person name="Bennetzen J.L."/>
            <person name="Zhao S."/>
            <person name="Wan X."/>
        </authorList>
    </citation>
    <scope>NUCLEOTIDE SEQUENCE [LARGE SCALE GENOMIC DNA]</scope>
    <source>
        <strain evidence="8">cv. Shuchazao</strain>
        <tissue evidence="7">Leaf</tissue>
    </source>
</reference>
<evidence type="ECO:0000259" key="6">
    <source>
        <dbReference type="PROSITE" id="PS50303"/>
    </source>
</evidence>
<dbReference type="AlphaFoldDB" id="A0A4S4EFL1"/>